<evidence type="ECO:0000313" key="2">
    <source>
        <dbReference type="Proteomes" id="UP000190951"/>
    </source>
</evidence>
<dbReference type="InterPro" id="IPR023606">
    <property type="entry name" value="CoA-Trfase_III_dom_1_sf"/>
</dbReference>
<dbReference type="EC" id="2.8.3.22" evidence="1"/>
<dbReference type="Gene3D" id="3.40.50.10540">
    <property type="entry name" value="Crotonobetainyl-coa:carnitine coa-transferase, domain 1"/>
    <property type="match status" value="1"/>
</dbReference>
<accession>A0A1S8L7U3</accession>
<dbReference type="InterPro" id="IPR003673">
    <property type="entry name" value="CoA-Trfase_fam_III"/>
</dbReference>
<dbReference type="PANTHER" id="PTHR48228">
    <property type="entry name" value="SUCCINYL-COA--D-CITRAMALATE COA-TRANSFERASE"/>
    <property type="match status" value="1"/>
</dbReference>
<reference evidence="1 2" key="1">
    <citation type="submission" date="2022-04" db="EMBL/GenBank/DDBJ databases">
        <title>Genome sequence of C. roseum typestrain.</title>
        <authorList>
            <person name="Poehlein A."/>
            <person name="Schoch T."/>
            <person name="Duerre P."/>
            <person name="Daniel R."/>
        </authorList>
    </citation>
    <scope>NUCLEOTIDE SEQUENCE [LARGE SCALE GENOMIC DNA]</scope>
    <source>
        <strain evidence="1 2">DSM 7320</strain>
    </source>
</reference>
<keyword evidence="2" id="KW-1185">Reference proteome</keyword>
<dbReference type="KEGG" id="crw:CROST_038850"/>
<name>A0A1S8L7U3_9CLOT</name>
<dbReference type="SUPFAM" id="SSF89796">
    <property type="entry name" value="CoA-transferase family III (CaiB/BaiF)"/>
    <property type="match status" value="1"/>
</dbReference>
<sequence>MEEVIKDNINKLYVNGEESFNDKKANVKRLPLESIKILDFTRLFPGPLCTQILADYGAEVIKIEEPNKGDYNRKFRCRSDEDYGAIFATLNRNKKSICVDLKTEDGIEIIKKIIKDVDIVVESYRPNIMKKIGLDYESVKKYNPKLIYCSITGYGQDGVYSNKAGHDINYLSYSGVLDIINRTNGNDASNMTFPPFQLSDVVGSLNSAVAILLALQNRNKYNEGQYIDVSLMDATLSNCLQCIMPDYYRKNELPNQYESVLFGKSASYCVYETLDGRGLAVAAIEPKFWERFCIAIEREDLITFVYDNSKLFIIKDEIQNIIKTKTLKQWMEIFEDVDACVSPVLRLDELESNNHIKTRQLITKQHFCKGKIKVLEHPVKFSSIISRDKNLVAKLGENTQEVLRKYIGNS</sequence>
<evidence type="ECO:0000313" key="1">
    <source>
        <dbReference type="EMBL" id="URZ13135.1"/>
    </source>
</evidence>
<dbReference type="InterPro" id="IPR050509">
    <property type="entry name" value="CoA-transferase_III"/>
</dbReference>
<dbReference type="Proteomes" id="UP000190951">
    <property type="component" value="Chromosome"/>
</dbReference>
<protein>
    <submittedName>
        <fullName evidence="1">Succinyl-CoA--L-malate CoA-transferase beta subunit</fullName>
        <ecNumber evidence="1">2.8.3.22</ecNumber>
    </submittedName>
</protein>
<gene>
    <name evidence="1" type="primary">smtB</name>
    <name evidence="1" type="ORF">CROST_038850</name>
</gene>
<dbReference type="Gene3D" id="3.30.1540.10">
    <property type="entry name" value="formyl-coa transferase, domain 3"/>
    <property type="match status" value="1"/>
</dbReference>
<dbReference type="STRING" id="84029.CROST_18630"/>
<dbReference type="InterPro" id="IPR044855">
    <property type="entry name" value="CoA-Trfase_III_dom3_sf"/>
</dbReference>
<dbReference type="PANTHER" id="PTHR48228:SF5">
    <property type="entry name" value="ALPHA-METHYLACYL-COA RACEMASE"/>
    <property type="match status" value="1"/>
</dbReference>
<organism evidence="1 2">
    <name type="scientific">Clostridium felsineum</name>
    <dbReference type="NCBI Taxonomy" id="36839"/>
    <lineage>
        <taxon>Bacteria</taxon>
        <taxon>Bacillati</taxon>
        <taxon>Bacillota</taxon>
        <taxon>Clostridia</taxon>
        <taxon>Eubacteriales</taxon>
        <taxon>Clostridiaceae</taxon>
        <taxon>Clostridium</taxon>
    </lineage>
</organism>
<dbReference type="RefSeq" id="WP_077832214.1">
    <property type="nucleotide sequence ID" value="NZ_CP096983.1"/>
</dbReference>
<dbReference type="Pfam" id="PF02515">
    <property type="entry name" value="CoA_transf_3"/>
    <property type="match status" value="1"/>
</dbReference>
<proteinExistence type="predicted"/>
<dbReference type="AlphaFoldDB" id="A0A1S8L7U3"/>
<keyword evidence="1" id="KW-0808">Transferase</keyword>
<dbReference type="GO" id="GO:0016740">
    <property type="term" value="F:transferase activity"/>
    <property type="evidence" value="ECO:0007669"/>
    <property type="project" value="UniProtKB-KW"/>
</dbReference>
<dbReference type="EMBL" id="CP096983">
    <property type="protein sequence ID" value="URZ13135.1"/>
    <property type="molecule type" value="Genomic_DNA"/>
</dbReference>